<dbReference type="RefSeq" id="WP_169032878.1">
    <property type="nucleotide sequence ID" value="NZ_JABBYL010000033.1"/>
</dbReference>
<evidence type="ECO:0000313" key="2">
    <source>
        <dbReference type="EMBL" id="NMO10074.1"/>
    </source>
</evidence>
<accession>A0A7K4DQA6</accession>
<gene>
    <name evidence="2" type="ORF">HG719_09615</name>
</gene>
<proteinExistence type="predicted"/>
<dbReference type="InterPro" id="IPR054280">
    <property type="entry name" value="DUF7014"/>
</dbReference>
<dbReference type="Pfam" id="PF22809">
    <property type="entry name" value="DUF7014"/>
    <property type="match status" value="1"/>
</dbReference>
<name>A0A7K4DQA6_9EURY</name>
<dbReference type="AlphaFoldDB" id="A0A7K4DQA6"/>
<sequence>MLYPIRDLFFRRMERLEGKIPDFYSYDLDDKVKFKIINHILNNTDDNELSDLIITLRMELGREISDNLYNNEIIEGFLYSCGKNEFLSAIEILISLKYNDSPIYRTLVEGSRGVVKSTGQTFVRPPNPEYVKKEEKFKEFINTINEIFRIDKIGYEIVPVSLPKLPYIIVPFNSQYLYIETIREPLLLLNDANFRGPLNEFERALDDYRNEKYDDAIHKANKSYESTLKTILKKKNHDFDPAKEKISTLVQKVQDETDIIDSSFRDLVSPFFSVLKKGPNIIRNMEGIGHGQGVDIKEMEKSYADFVLRLTGTYIVFLIERYNEVEYSDDKQ</sequence>
<evidence type="ECO:0000259" key="1">
    <source>
        <dbReference type="Pfam" id="PF22809"/>
    </source>
</evidence>
<dbReference type="EMBL" id="JABBYL010000033">
    <property type="protein sequence ID" value="NMO10074.1"/>
    <property type="molecule type" value="Genomic_DNA"/>
</dbReference>
<comment type="caution">
    <text evidence="2">The sequence shown here is derived from an EMBL/GenBank/DDBJ whole genome shotgun (WGS) entry which is preliminary data.</text>
</comment>
<dbReference type="Proteomes" id="UP000591058">
    <property type="component" value="Unassembled WGS sequence"/>
</dbReference>
<reference evidence="2 3" key="1">
    <citation type="submission" date="2020-04" db="EMBL/GenBank/DDBJ databases">
        <title>Draft genome of Methanobacterium subterraneum isolated from animal feces.</title>
        <authorList>
            <person name="Ouboter H.T."/>
            <person name="Berger S."/>
            <person name="Gungor E."/>
            <person name="Jetten M.S.M."/>
            <person name="Welte C.U."/>
        </authorList>
    </citation>
    <scope>NUCLEOTIDE SEQUENCE [LARGE SCALE GENOMIC DNA]</scope>
    <source>
        <strain evidence="2">HO_2020</strain>
    </source>
</reference>
<feature type="domain" description="DUF7014" evidence="1">
    <location>
        <begin position="187"/>
        <end position="320"/>
    </location>
</feature>
<organism evidence="2 3">
    <name type="scientific">Methanobacterium subterraneum</name>
    <dbReference type="NCBI Taxonomy" id="59277"/>
    <lineage>
        <taxon>Archaea</taxon>
        <taxon>Methanobacteriati</taxon>
        <taxon>Methanobacteriota</taxon>
        <taxon>Methanomada group</taxon>
        <taxon>Methanobacteria</taxon>
        <taxon>Methanobacteriales</taxon>
        <taxon>Methanobacteriaceae</taxon>
        <taxon>Methanobacterium</taxon>
    </lineage>
</organism>
<protein>
    <submittedName>
        <fullName evidence="2">Abortive infection family protein</fullName>
    </submittedName>
</protein>
<evidence type="ECO:0000313" key="3">
    <source>
        <dbReference type="Proteomes" id="UP000591058"/>
    </source>
</evidence>